<feature type="compositionally biased region" description="Low complexity" evidence="1">
    <location>
        <begin position="222"/>
        <end position="235"/>
    </location>
</feature>
<comment type="caution">
    <text evidence="2">The sequence shown here is derived from an EMBL/GenBank/DDBJ whole genome shotgun (WGS) entry which is preliminary data.</text>
</comment>
<gene>
    <name evidence="2" type="ORF">STAS_31333</name>
</gene>
<organism evidence="2 3">
    <name type="scientific">Striga asiatica</name>
    <name type="common">Asiatic witchweed</name>
    <name type="synonym">Buchnera asiatica</name>
    <dbReference type="NCBI Taxonomy" id="4170"/>
    <lineage>
        <taxon>Eukaryota</taxon>
        <taxon>Viridiplantae</taxon>
        <taxon>Streptophyta</taxon>
        <taxon>Embryophyta</taxon>
        <taxon>Tracheophyta</taxon>
        <taxon>Spermatophyta</taxon>
        <taxon>Magnoliopsida</taxon>
        <taxon>eudicotyledons</taxon>
        <taxon>Gunneridae</taxon>
        <taxon>Pentapetalae</taxon>
        <taxon>asterids</taxon>
        <taxon>lamiids</taxon>
        <taxon>Lamiales</taxon>
        <taxon>Orobanchaceae</taxon>
        <taxon>Buchnereae</taxon>
        <taxon>Striga</taxon>
    </lineage>
</organism>
<proteinExistence type="predicted"/>
<keyword evidence="3" id="KW-1185">Reference proteome</keyword>
<protein>
    <submittedName>
        <fullName evidence="2">Outer arm dynein light chain 1 protein</fullName>
    </submittedName>
</protein>
<dbReference type="EMBL" id="BKCP01010737">
    <property type="protein sequence ID" value="GER53782.1"/>
    <property type="molecule type" value="Genomic_DNA"/>
</dbReference>
<sequence length="312" mass="32856">MSGVVHPPFAGAGAVMATNIQPTTAVHLPISGDVSGSHVSAGGPSPAAGLLGPGPSLTANYTILTPGTSATLTGAPQSVQPPTGAPRKTTVAPEGPNSEHALRLLMEEDFWKQKAAVRWVAESERNTRFFQGYVRPKRAKSYIHSIEADGSSLTQEAQIRESAISNLHTHTHAPHTAAAATNRSAGARAAAGIRPSPPPQRPESDRSGLGLHPASAHPRLLPSTPTTKTPARATASYAGDLPPTVLWWSSATFCLRSGGGMRLAAVVDGCYLRRRRDPVPLHNLVKRSFFCLAELSALRRCSAIDVLTACIW</sequence>
<reference evidence="3" key="1">
    <citation type="journal article" date="2019" name="Curr. Biol.">
        <title>Genome Sequence of Striga asiatica Provides Insight into the Evolution of Plant Parasitism.</title>
        <authorList>
            <person name="Yoshida S."/>
            <person name="Kim S."/>
            <person name="Wafula E.K."/>
            <person name="Tanskanen J."/>
            <person name="Kim Y.M."/>
            <person name="Honaas L."/>
            <person name="Yang Z."/>
            <person name="Spallek T."/>
            <person name="Conn C.E."/>
            <person name="Ichihashi Y."/>
            <person name="Cheong K."/>
            <person name="Cui S."/>
            <person name="Der J.P."/>
            <person name="Gundlach H."/>
            <person name="Jiao Y."/>
            <person name="Hori C."/>
            <person name="Ishida J.K."/>
            <person name="Kasahara H."/>
            <person name="Kiba T."/>
            <person name="Kim M.S."/>
            <person name="Koo N."/>
            <person name="Laohavisit A."/>
            <person name="Lee Y.H."/>
            <person name="Lumba S."/>
            <person name="McCourt P."/>
            <person name="Mortimer J.C."/>
            <person name="Mutuku J.M."/>
            <person name="Nomura T."/>
            <person name="Sasaki-Sekimoto Y."/>
            <person name="Seto Y."/>
            <person name="Wang Y."/>
            <person name="Wakatake T."/>
            <person name="Sakakibara H."/>
            <person name="Demura T."/>
            <person name="Yamaguchi S."/>
            <person name="Yoneyama K."/>
            <person name="Manabe R.I."/>
            <person name="Nelson D.C."/>
            <person name="Schulman A.H."/>
            <person name="Timko M.P."/>
            <person name="dePamphilis C.W."/>
            <person name="Choi D."/>
            <person name="Shirasu K."/>
        </authorList>
    </citation>
    <scope>NUCLEOTIDE SEQUENCE [LARGE SCALE GENOMIC DNA]</scope>
    <source>
        <strain evidence="3">cv. UVA1</strain>
    </source>
</reference>
<feature type="region of interest" description="Disordered" evidence="1">
    <location>
        <begin position="69"/>
        <end position="95"/>
    </location>
</feature>
<evidence type="ECO:0000256" key="1">
    <source>
        <dbReference type="SAM" id="MobiDB-lite"/>
    </source>
</evidence>
<evidence type="ECO:0000313" key="3">
    <source>
        <dbReference type="Proteomes" id="UP000325081"/>
    </source>
</evidence>
<feature type="region of interest" description="Disordered" evidence="1">
    <location>
        <begin position="173"/>
        <end position="235"/>
    </location>
</feature>
<accession>A0A5A7R8N1</accession>
<feature type="compositionally biased region" description="Low complexity" evidence="1">
    <location>
        <begin position="174"/>
        <end position="194"/>
    </location>
</feature>
<feature type="compositionally biased region" description="Polar residues" evidence="1">
    <location>
        <begin position="69"/>
        <end position="81"/>
    </location>
</feature>
<evidence type="ECO:0000313" key="2">
    <source>
        <dbReference type="EMBL" id="GER53782.1"/>
    </source>
</evidence>
<dbReference type="Proteomes" id="UP000325081">
    <property type="component" value="Unassembled WGS sequence"/>
</dbReference>
<name>A0A5A7R8N1_STRAF</name>
<dbReference type="AlphaFoldDB" id="A0A5A7R8N1"/>